<dbReference type="Gene3D" id="3.40.50.10810">
    <property type="entry name" value="Tandem AAA-ATPase domain"/>
    <property type="match status" value="1"/>
</dbReference>
<dbReference type="InterPro" id="IPR001650">
    <property type="entry name" value="Helicase_C-like"/>
</dbReference>
<dbReference type="PROSITE" id="PS51192">
    <property type="entry name" value="HELICASE_ATP_BIND_1"/>
    <property type="match status" value="1"/>
</dbReference>
<dbReference type="CDD" id="cd18012">
    <property type="entry name" value="DEXQc_arch_SWI2_SNF2"/>
    <property type="match status" value="1"/>
</dbReference>
<dbReference type="CDD" id="cd18793">
    <property type="entry name" value="SF2_C_SNF"/>
    <property type="match status" value="1"/>
</dbReference>
<gene>
    <name evidence="6" type="ORF">QDS18_22500</name>
</gene>
<dbReference type="Pfam" id="PF08455">
    <property type="entry name" value="SNF2_assoc"/>
    <property type="match status" value="1"/>
</dbReference>
<dbReference type="InterPro" id="IPR027417">
    <property type="entry name" value="P-loop_NTPase"/>
</dbReference>
<dbReference type="InterPro" id="IPR049730">
    <property type="entry name" value="SNF2/RAD54-like_C"/>
</dbReference>
<comment type="caution">
    <text evidence="6">The sequence shown here is derived from an EMBL/GenBank/DDBJ whole genome shotgun (WGS) entry which is preliminary data.</text>
</comment>
<dbReference type="InterPro" id="IPR013663">
    <property type="entry name" value="Helicase_SWF/SNF/SWI_bac"/>
</dbReference>
<dbReference type="RefSeq" id="WP_279835508.1">
    <property type="nucleotide sequence ID" value="NZ_JARVWT010000012.1"/>
</dbReference>
<protein>
    <submittedName>
        <fullName evidence="6">SNF2 helicase associated domain-containing protein</fullName>
    </submittedName>
</protein>
<dbReference type="PROSITE" id="PS50966">
    <property type="entry name" value="ZF_SWIM"/>
    <property type="match status" value="1"/>
</dbReference>
<dbReference type="SUPFAM" id="SSF52540">
    <property type="entry name" value="P-loop containing nucleoside triphosphate hydrolases"/>
    <property type="match status" value="2"/>
</dbReference>
<dbReference type="InterPro" id="IPR038718">
    <property type="entry name" value="SNF2-like_sf"/>
</dbReference>
<dbReference type="GO" id="GO:0008270">
    <property type="term" value="F:zinc ion binding"/>
    <property type="evidence" value="ECO:0007669"/>
    <property type="project" value="UniProtKB-KW"/>
</dbReference>
<dbReference type="PROSITE" id="PS51194">
    <property type="entry name" value="HELICASE_CTER"/>
    <property type="match status" value="1"/>
</dbReference>
<evidence type="ECO:0000313" key="7">
    <source>
        <dbReference type="Proteomes" id="UP001229409"/>
    </source>
</evidence>
<feature type="domain" description="Helicase C-terminal" evidence="5">
    <location>
        <begin position="957"/>
        <end position="1114"/>
    </location>
</feature>
<dbReference type="Pfam" id="PF00176">
    <property type="entry name" value="SNF2-rel_dom"/>
    <property type="match status" value="1"/>
</dbReference>
<keyword evidence="2" id="KW-0862">Zinc</keyword>
<dbReference type="SMART" id="SM00487">
    <property type="entry name" value="DEXDc"/>
    <property type="match status" value="1"/>
</dbReference>
<dbReference type="Gene3D" id="3.40.50.300">
    <property type="entry name" value="P-loop containing nucleotide triphosphate hydrolases"/>
    <property type="match status" value="1"/>
</dbReference>
<dbReference type="InterPro" id="IPR000330">
    <property type="entry name" value="SNF2_N"/>
</dbReference>
<dbReference type="InterPro" id="IPR014001">
    <property type="entry name" value="Helicase_ATP-bd"/>
</dbReference>
<dbReference type="PANTHER" id="PTHR10799">
    <property type="entry name" value="SNF2/RAD54 HELICASE FAMILY"/>
    <property type="match status" value="1"/>
</dbReference>
<dbReference type="GO" id="GO:0005524">
    <property type="term" value="F:ATP binding"/>
    <property type="evidence" value="ECO:0007669"/>
    <property type="project" value="InterPro"/>
</dbReference>
<accession>A0AAP4A2D3</accession>
<feature type="domain" description="Helicase ATP-binding" evidence="4">
    <location>
        <begin position="680"/>
        <end position="843"/>
    </location>
</feature>
<dbReference type="InterPro" id="IPR007527">
    <property type="entry name" value="Znf_SWIM"/>
</dbReference>
<keyword evidence="2" id="KW-0479">Metal-binding</keyword>
<evidence type="ECO:0000256" key="2">
    <source>
        <dbReference type="PROSITE-ProRule" id="PRU00325"/>
    </source>
</evidence>
<feature type="domain" description="SWIM-type" evidence="3">
    <location>
        <begin position="53"/>
        <end position="92"/>
    </location>
</feature>
<dbReference type="Pfam" id="PF04434">
    <property type="entry name" value="SWIM"/>
    <property type="match status" value="1"/>
</dbReference>
<proteinExistence type="predicted"/>
<evidence type="ECO:0000313" key="6">
    <source>
        <dbReference type="EMBL" id="MDH2333639.1"/>
    </source>
</evidence>
<name>A0AAP4A2D3_PAEPO</name>
<dbReference type="Proteomes" id="UP001229409">
    <property type="component" value="Unassembled WGS sequence"/>
</dbReference>
<dbReference type="AlphaFoldDB" id="A0AAP4A2D3"/>
<evidence type="ECO:0000259" key="5">
    <source>
        <dbReference type="PROSITE" id="PS51194"/>
    </source>
</evidence>
<sequence>MSFELTRRAIRQLCSQAAYDDGDAYYRAKRVAFTQIDHDEGVYEATVKGSSFYAVAAMIRSNGSIRAECTCSTFQNTGRYCKHIAAVLLNAHDIRRGKSLSVRSYASRLHPGTTPDTAGSMDSDGMYTSTDAPYDYTAKTARSSDITQGDLQLTDSMLKLFDRKRPLRSTPTLLDTRAVLDFQFVIRPFAYGYQKYMFGVEMKAGPKRLYIVQKIRPFLDSIDRGDSYMFTKSFSYEPELYRFRPEHDAILQQLSQVCHHERMIRETSGTYSSSSSHMSGERMLLIPPAAWEKLLPLLTTAQGVYFEIHGNMSEGIPQSDLMLPLQFEFDEAGAVTEGYQLSIQGLDDLTIMEDYGVVIADGKLVKQKADPLRRLSELKRMVEVHHRRKVLIAPEQMESFMDKVVPGLMKLGRVHMTRSVSDRVTQQPLKAKLYLDRVRDKLLAGLEFQYGDIIINPLETDARTPGNDRILIRDGEQEQRILELMEHSSFARTDSGYFMEDEDAEYDFLYHTVPQLEKLLDVYATGAVKAKINNTLPTPRIRAEWDERTDWLEFKFDMEGIPEPEIRKLLKSLEEKQRYHRLPNGALLPLETEEYKELIRFMNETGIRKSDLDAAQIRVPVTQGLYLIDPHDHGKNLTLGKTFRQLLENIRNPDHLDFPVPDVLAPILRDYQVYGFQWLKTLAHYRFGGILADDMGLGKTLQSIAFLVSVLPEIRSQQLPAMIVSPASLVYNWRNELEKFAPHVRITIADGSPEERGRIIRDAASYDVVITSYPLLRRDADVYSKPSFHTLILDEAQAFKNHATQTAQAVKDVKARYRFALTGTPIENTLEELWSIFDVVFPALFPGGKRVFHNLPRNVIAKRVRPFLLRRLKSDVLKELPEKIESVQVSRLLPDQKKLYTAYLAKLQHETLKHLNEEGFQKNRIKILAGLTRLRQLCCHPGLFIEGYTGSSAKFEQLLEIITECLSSGKRMLIFSQFTTMLQMIGRELAREGVSYFYLDGQTPAPERVELCSRFNDGERELFLISLKAGGTGLNLTGADTVILYDLWWNPAVEEQATNRAHRMGQKKVVQVIRLVAQGTVEDKMYELQQKKKNMIDQVIQPGQETLSALTELEIRELLMI</sequence>
<keyword evidence="1" id="KW-0378">Hydrolase</keyword>
<keyword evidence="2" id="KW-0863">Zinc-finger</keyword>
<dbReference type="EMBL" id="JARVWT010000012">
    <property type="protein sequence ID" value="MDH2333639.1"/>
    <property type="molecule type" value="Genomic_DNA"/>
</dbReference>
<dbReference type="GO" id="GO:0016787">
    <property type="term" value="F:hydrolase activity"/>
    <property type="evidence" value="ECO:0007669"/>
    <property type="project" value="UniProtKB-KW"/>
</dbReference>
<evidence type="ECO:0000259" key="3">
    <source>
        <dbReference type="PROSITE" id="PS50966"/>
    </source>
</evidence>
<dbReference type="FunFam" id="3.40.50.300:FF:000533">
    <property type="entry name" value="Helicase, Snf2 family"/>
    <property type="match status" value="1"/>
</dbReference>
<organism evidence="6 7">
    <name type="scientific">Paenibacillus polymyxa</name>
    <name type="common">Bacillus polymyxa</name>
    <dbReference type="NCBI Taxonomy" id="1406"/>
    <lineage>
        <taxon>Bacteria</taxon>
        <taxon>Bacillati</taxon>
        <taxon>Bacillota</taxon>
        <taxon>Bacilli</taxon>
        <taxon>Bacillales</taxon>
        <taxon>Paenibacillaceae</taxon>
        <taxon>Paenibacillus</taxon>
    </lineage>
</organism>
<reference evidence="6" key="1">
    <citation type="submission" date="2023-04" db="EMBL/GenBank/DDBJ databases">
        <title>Uncovering the Secrets of Slow-Growing Bacteria in Tropical Savanna Soil through Cultivation and Genomic Analysis.</title>
        <authorList>
            <person name="Goncalves O.S."/>
            <person name="Santana M.F."/>
        </authorList>
    </citation>
    <scope>NUCLEOTIDE SEQUENCE</scope>
    <source>
        <strain evidence="6">ANTI</strain>
    </source>
</reference>
<dbReference type="Pfam" id="PF00271">
    <property type="entry name" value="Helicase_C"/>
    <property type="match status" value="1"/>
</dbReference>
<dbReference type="SMART" id="SM00490">
    <property type="entry name" value="HELICc"/>
    <property type="match status" value="1"/>
</dbReference>
<evidence type="ECO:0000259" key="4">
    <source>
        <dbReference type="PROSITE" id="PS51192"/>
    </source>
</evidence>
<evidence type="ECO:0000256" key="1">
    <source>
        <dbReference type="ARBA" id="ARBA00022801"/>
    </source>
</evidence>